<feature type="non-terminal residue" evidence="2">
    <location>
        <position position="143"/>
    </location>
</feature>
<dbReference type="AlphaFoldDB" id="A0A6G6BVA4"/>
<dbReference type="EMBL" id="MN041937">
    <property type="protein sequence ID" value="QID55917.1"/>
    <property type="molecule type" value="Genomic_DNA"/>
</dbReference>
<dbReference type="Pfam" id="PF13588">
    <property type="entry name" value="HSDR_N_2"/>
    <property type="match status" value="1"/>
</dbReference>
<accession>A0A6G6BVA4</accession>
<sequence length="143" mass="17450">MDTLSFFIKKHLFLKKKGKKIYIYCVIRKKFFLYKKEEVTRQYIIFLLRKIKSYSISNILLEFPIYINKFFYKRLDILVKKNNKPHIIIECKSIYNIITQKTFDQISLYNTFIKSPHLIISNGLKNFIFKRKKNKFCSIKFIP</sequence>
<proteinExistence type="predicted"/>
<evidence type="ECO:0000313" key="2">
    <source>
        <dbReference type="EMBL" id="QID55917.1"/>
    </source>
</evidence>
<organism evidence="2">
    <name type="scientific">Blattabacterium sp.</name>
    <name type="common">Allacta sp.</name>
    <dbReference type="NCBI Taxonomy" id="2712786"/>
    <lineage>
        <taxon>Bacteria</taxon>
        <taxon>Pseudomonadati</taxon>
        <taxon>Bacteroidota</taxon>
        <taxon>Flavobacteriia</taxon>
        <taxon>Flavobacteriales</taxon>
        <taxon>Blattabacteriaceae</taxon>
        <taxon>Blattabacterium</taxon>
    </lineage>
</organism>
<name>A0A6G6BVA4_9FLAO</name>
<reference evidence="2" key="1">
    <citation type="journal article" date="2020" name="Biol. Lett.">
        <title>Evolutionary rates are correlated between cockroach symbionts and mitochondrial genomes.</title>
        <authorList>
            <person name="Arab D.A."/>
            <person name="Bourguignon T."/>
            <person name="Wang Z."/>
            <person name="Ho S.Y.W."/>
            <person name="Lo N."/>
        </authorList>
    </citation>
    <scope>NUCLEOTIDE SEQUENCE</scope>
    <source>
        <strain evidence="2">DHOG2952</strain>
    </source>
</reference>
<evidence type="ECO:0000259" key="1">
    <source>
        <dbReference type="Pfam" id="PF13588"/>
    </source>
</evidence>
<feature type="domain" description="Type I restriction enzyme R protein N-terminal" evidence="1">
    <location>
        <begin position="36"/>
        <end position="143"/>
    </location>
</feature>
<dbReference type="InterPro" id="IPR029464">
    <property type="entry name" value="HSDR_N"/>
</dbReference>
<protein>
    <recommendedName>
        <fullName evidence="1">Type I restriction enzyme R protein N-terminal domain-containing protein</fullName>
    </recommendedName>
</protein>